<dbReference type="SUPFAM" id="SSF52172">
    <property type="entry name" value="CheY-like"/>
    <property type="match status" value="1"/>
</dbReference>
<dbReference type="RefSeq" id="WP_013514872.1">
    <property type="nucleotide sequence ID" value="NC_014844.1"/>
</dbReference>
<organism evidence="1 2">
    <name type="scientific">Pseudodesulfovibrio aespoeensis (strain ATCC 700646 / DSM 10631 / Aspo-2)</name>
    <name type="common">Desulfovibrio aespoeensis</name>
    <dbReference type="NCBI Taxonomy" id="643562"/>
    <lineage>
        <taxon>Bacteria</taxon>
        <taxon>Pseudomonadati</taxon>
        <taxon>Thermodesulfobacteriota</taxon>
        <taxon>Desulfovibrionia</taxon>
        <taxon>Desulfovibrionales</taxon>
        <taxon>Desulfovibrionaceae</taxon>
    </lineage>
</organism>
<protein>
    <submittedName>
        <fullName evidence="1">Response regulator receiver protein</fullName>
    </submittedName>
</protein>
<dbReference type="Gene3D" id="3.40.50.2300">
    <property type="match status" value="1"/>
</dbReference>
<dbReference type="eggNOG" id="COG4753">
    <property type="taxonomic scope" value="Bacteria"/>
</dbReference>
<dbReference type="KEGG" id="das:Daes_1950"/>
<dbReference type="InterPro" id="IPR011006">
    <property type="entry name" value="CheY-like_superfamily"/>
</dbReference>
<name>E6VQX9_PSEA9</name>
<keyword evidence="2" id="KW-1185">Reference proteome</keyword>
<dbReference type="HOGENOM" id="CLU_136263_0_0_7"/>
<proteinExistence type="predicted"/>
<dbReference type="Proteomes" id="UP000002191">
    <property type="component" value="Chromosome"/>
</dbReference>
<dbReference type="OrthoDB" id="5418918at2"/>
<accession>E6VQX9</accession>
<dbReference type="AlphaFoldDB" id="E6VQX9"/>
<gene>
    <name evidence="1" type="ordered locus">Daes_1950</name>
</gene>
<reference evidence="1 2" key="2">
    <citation type="journal article" date="2014" name="Genome Announc.">
        <title>Complete Genome Sequence of the Subsurface, Mesophilic Sulfate-Reducing Bacterium Desulfovibrio aespoeensis Aspo-2.</title>
        <authorList>
            <person name="Pedersen K."/>
            <person name="Bengtsson A."/>
            <person name="Edlund J."/>
            <person name="Rabe L."/>
            <person name="Hazen T."/>
            <person name="Chakraborty R."/>
            <person name="Goodwin L."/>
            <person name="Shapiro N."/>
        </authorList>
    </citation>
    <scope>NUCLEOTIDE SEQUENCE [LARGE SCALE GENOMIC DNA]</scope>
    <source>
        <strain evidence="2">ATCC 700646 / DSM 10631 / Aspo-2</strain>
    </source>
</reference>
<reference evidence="2" key="1">
    <citation type="submission" date="2010-12" db="EMBL/GenBank/DDBJ databases">
        <title>Complete sequence of Desulfovibrio aespoeensis Aspo-2.</title>
        <authorList>
            <consortium name="US DOE Joint Genome Institute"/>
            <person name="Lucas S."/>
            <person name="Copeland A."/>
            <person name="Lapidus A."/>
            <person name="Cheng J.-F."/>
            <person name="Goodwin L."/>
            <person name="Pitluck S."/>
            <person name="Chertkov O."/>
            <person name="Misra M."/>
            <person name="Detter J.C."/>
            <person name="Han C."/>
            <person name="Tapia R."/>
            <person name="Land M."/>
            <person name="Hauser L."/>
            <person name="Kyrpides N."/>
            <person name="Ivanova N."/>
            <person name="Ovchinnikova G."/>
            <person name="Pedersen K."/>
            <person name="Jagevall S."/>
            <person name="Hazen T."/>
            <person name="Woyke T."/>
        </authorList>
    </citation>
    <scope>NUCLEOTIDE SEQUENCE [LARGE SCALE GENOMIC DNA]</scope>
    <source>
        <strain evidence="2">ATCC 700646 / DSM 10631 / Aspo-2</strain>
    </source>
</reference>
<evidence type="ECO:0000313" key="2">
    <source>
        <dbReference type="Proteomes" id="UP000002191"/>
    </source>
</evidence>
<dbReference type="EMBL" id="CP002431">
    <property type="protein sequence ID" value="ADU62959.1"/>
    <property type="molecule type" value="Genomic_DNA"/>
</dbReference>
<evidence type="ECO:0000313" key="1">
    <source>
        <dbReference type="EMBL" id="ADU62959.1"/>
    </source>
</evidence>
<sequence length="120" mass="12867">MLIVIASTRAQELGPFLAPLKRIKGCNLVFAPTGSATLEIVRTGAPSFVVIDEKLPDLDPLKLVTEIMMVNAMVNTAVVTPLSDEEFHEASEGLGILASIPSAPTARDGERVAEIFSRFM</sequence>
<dbReference type="STRING" id="643562.Daes_1950"/>